<reference evidence="2" key="4">
    <citation type="submission" date="2019-03" db="UniProtKB">
        <authorList>
            <consortium name="EnsemblPlants"/>
        </authorList>
    </citation>
    <scope>IDENTIFICATION</scope>
</reference>
<dbReference type="Gramene" id="AET3Gv20084800.24">
    <property type="protein sequence ID" value="AET3Gv20084800.24"/>
    <property type="gene ID" value="AET3Gv20084800"/>
</dbReference>
<dbReference type="Proteomes" id="UP000015105">
    <property type="component" value="Chromosome 3D"/>
</dbReference>
<reference evidence="2" key="5">
    <citation type="journal article" date="2021" name="G3 (Bethesda)">
        <title>Aegilops tauschii genome assembly Aet v5.0 features greater sequence contiguity and improved annotation.</title>
        <authorList>
            <person name="Wang L."/>
            <person name="Zhu T."/>
            <person name="Rodriguez J.C."/>
            <person name="Deal K.R."/>
            <person name="Dubcovsky J."/>
            <person name="McGuire P.E."/>
            <person name="Lux T."/>
            <person name="Spannagl M."/>
            <person name="Mayer K.F.X."/>
            <person name="Baldrich P."/>
            <person name="Meyers B.C."/>
            <person name="Huo N."/>
            <person name="Gu Y.Q."/>
            <person name="Zhou H."/>
            <person name="Devos K.M."/>
            <person name="Bennetzen J.L."/>
            <person name="Unver T."/>
            <person name="Budak H."/>
            <person name="Gulick P.J."/>
            <person name="Galiba G."/>
            <person name="Kalapos B."/>
            <person name="Nelson D.R."/>
            <person name="Li P."/>
            <person name="You F.M."/>
            <person name="Luo M.C."/>
            <person name="Dvorak J."/>
        </authorList>
    </citation>
    <scope>NUCLEOTIDE SEQUENCE [LARGE SCALE GENOMIC DNA]</scope>
    <source>
        <strain evidence="2">cv. AL8/78</strain>
    </source>
</reference>
<keyword evidence="3" id="KW-1185">Reference proteome</keyword>
<feature type="region of interest" description="Disordered" evidence="1">
    <location>
        <begin position="1"/>
        <end position="33"/>
    </location>
</feature>
<feature type="compositionally biased region" description="Pro residues" evidence="1">
    <location>
        <begin position="56"/>
        <end position="67"/>
    </location>
</feature>
<evidence type="ECO:0000313" key="3">
    <source>
        <dbReference type="Proteomes" id="UP000015105"/>
    </source>
</evidence>
<reference evidence="2" key="3">
    <citation type="journal article" date="2017" name="Nature">
        <title>Genome sequence of the progenitor of the wheat D genome Aegilops tauschii.</title>
        <authorList>
            <person name="Luo M.C."/>
            <person name="Gu Y.Q."/>
            <person name="Puiu D."/>
            <person name="Wang H."/>
            <person name="Twardziok S.O."/>
            <person name="Deal K.R."/>
            <person name="Huo N."/>
            <person name="Zhu T."/>
            <person name="Wang L."/>
            <person name="Wang Y."/>
            <person name="McGuire P.E."/>
            <person name="Liu S."/>
            <person name="Long H."/>
            <person name="Ramasamy R.K."/>
            <person name="Rodriguez J.C."/>
            <person name="Van S.L."/>
            <person name="Yuan L."/>
            <person name="Wang Z."/>
            <person name="Xia Z."/>
            <person name="Xiao L."/>
            <person name="Anderson O.D."/>
            <person name="Ouyang S."/>
            <person name="Liang Y."/>
            <person name="Zimin A.V."/>
            <person name="Pertea G."/>
            <person name="Qi P."/>
            <person name="Bennetzen J.L."/>
            <person name="Dai X."/>
            <person name="Dawson M.W."/>
            <person name="Muller H.G."/>
            <person name="Kugler K."/>
            <person name="Rivarola-Duarte L."/>
            <person name="Spannagl M."/>
            <person name="Mayer K.F.X."/>
            <person name="Lu F.H."/>
            <person name="Bevan M.W."/>
            <person name="Leroy P."/>
            <person name="Li P."/>
            <person name="You F.M."/>
            <person name="Sun Q."/>
            <person name="Liu Z."/>
            <person name="Lyons E."/>
            <person name="Wicker T."/>
            <person name="Salzberg S.L."/>
            <person name="Devos K.M."/>
            <person name="Dvorak J."/>
        </authorList>
    </citation>
    <scope>NUCLEOTIDE SEQUENCE [LARGE SCALE GENOMIC DNA]</scope>
    <source>
        <strain evidence="2">cv. AL8/78</strain>
    </source>
</reference>
<protein>
    <submittedName>
        <fullName evidence="2">Uncharacterized protein</fullName>
    </submittedName>
</protein>
<evidence type="ECO:0000313" key="2">
    <source>
        <dbReference type="EnsemblPlants" id="AET3Gv20084800.24"/>
    </source>
</evidence>
<feature type="region of interest" description="Disordered" evidence="1">
    <location>
        <begin position="56"/>
        <end position="83"/>
    </location>
</feature>
<reference evidence="3" key="2">
    <citation type="journal article" date="2017" name="Nat. Plants">
        <title>The Aegilops tauschii genome reveals multiple impacts of transposons.</title>
        <authorList>
            <person name="Zhao G."/>
            <person name="Zou C."/>
            <person name="Li K."/>
            <person name="Wang K."/>
            <person name="Li T."/>
            <person name="Gao L."/>
            <person name="Zhang X."/>
            <person name="Wang H."/>
            <person name="Yang Z."/>
            <person name="Liu X."/>
            <person name="Jiang W."/>
            <person name="Mao L."/>
            <person name="Kong X."/>
            <person name="Jiao Y."/>
            <person name="Jia J."/>
        </authorList>
    </citation>
    <scope>NUCLEOTIDE SEQUENCE [LARGE SCALE GENOMIC DNA]</scope>
    <source>
        <strain evidence="3">cv. AL8/78</strain>
    </source>
</reference>
<sequence>AWMYMPRQQEKEKKTREKRRRRKNSIDSAPSELSDLGKKIYPSLAPVVFLLRPPPSHLHPSHNPPASSPLIPLHSAPGAPAASGRRYDVVFHPHVSHSTPRKVPLLPPVKMMRCAVRGGGAHVVIGERRSPSSSSPGSGRSVVRMSEGRGGLCCGGVRSRAADLAGLEMGRPSAGAAGLFRSTRYGRVRATASGACVAVSSLPSRVADSGHGSVVVQSGVWLLGMM</sequence>
<reference evidence="3" key="1">
    <citation type="journal article" date="2014" name="Science">
        <title>Ancient hybridizations among the ancestral genomes of bread wheat.</title>
        <authorList>
            <consortium name="International Wheat Genome Sequencing Consortium,"/>
            <person name="Marcussen T."/>
            <person name="Sandve S.R."/>
            <person name="Heier L."/>
            <person name="Spannagl M."/>
            <person name="Pfeifer M."/>
            <person name="Jakobsen K.S."/>
            <person name="Wulff B.B."/>
            <person name="Steuernagel B."/>
            <person name="Mayer K.F."/>
            <person name="Olsen O.A."/>
        </authorList>
    </citation>
    <scope>NUCLEOTIDE SEQUENCE [LARGE SCALE GENOMIC DNA]</scope>
    <source>
        <strain evidence="3">cv. AL8/78</strain>
    </source>
</reference>
<organism evidence="2 3">
    <name type="scientific">Aegilops tauschii subsp. strangulata</name>
    <name type="common">Goatgrass</name>
    <dbReference type="NCBI Taxonomy" id="200361"/>
    <lineage>
        <taxon>Eukaryota</taxon>
        <taxon>Viridiplantae</taxon>
        <taxon>Streptophyta</taxon>
        <taxon>Embryophyta</taxon>
        <taxon>Tracheophyta</taxon>
        <taxon>Spermatophyta</taxon>
        <taxon>Magnoliopsida</taxon>
        <taxon>Liliopsida</taxon>
        <taxon>Poales</taxon>
        <taxon>Poaceae</taxon>
        <taxon>BOP clade</taxon>
        <taxon>Pooideae</taxon>
        <taxon>Triticodae</taxon>
        <taxon>Triticeae</taxon>
        <taxon>Triticinae</taxon>
        <taxon>Aegilops</taxon>
    </lineage>
</organism>
<name>A0A453DU78_AEGTS</name>
<dbReference type="EnsemblPlants" id="AET3Gv20084800.24">
    <property type="protein sequence ID" value="AET3Gv20084800.24"/>
    <property type="gene ID" value="AET3Gv20084800"/>
</dbReference>
<dbReference type="AlphaFoldDB" id="A0A453DU78"/>
<proteinExistence type="predicted"/>
<evidence type="ECO:0000256" key="1">
    <source>
        <dbReference type="SAM" id="MobiDB-lite"/>
    </source>
</evidence>
<accession>A0A453DU78</accession>